<dbReference type="CDD" id="cd07812">
    <property type="entry name" value="SRPBCC"/>
    <property type="match status" value="1"/>
</dbReference>
<evidence type="ECO:0000313" key="2">
    <source>
        <dbReference type="Proteomes" id="UP000295444"/>
    </source>
</evidence>
<name>A0A4R6S2G1_LABRH</name>
<protein>
    <submittedName>
        <fullName evidence="1">Polyketide cyclase/dehydrase/lipid transport protein</fullName>
    </submittedName>
</protein>
<evidence type="ECO:0000313" key="1">
    <source>
        <dbReference type="EMBL" id="TDP93809.1"/>
    </source>
</evidence>
<dbReference type="InterPro" id="IPR023393">
    <property type="entry name" value="START-like_dom_sf"/>
</dbReference>
<proteinExistence type="predicted"/>
<dbReference type="EMBL" id="SNXZ01000006">
    <property type="protein sequence ID" value="TDP93809.1"/>
    <property type="molecule type" value="Genomic_DNA"/>
</dbReference>
<dbReference type="AlphaFoldDB" id="A0A4R6S2G1"/>
<dbReference type="SUPFAM" id="SSF55961">
    <property type="entry name" value="Bet v1-like"/>
    <property type="match status" value="1"/>
</dbReference>
<dbReference type="Pfam" id="PF10604">
    <property type="entry name" value="Polyketide_cyc2"/>
    <property type="match status" value="1"/>
</dbReference>
<organism evidence="1 2">
    <name type="scientific">Labedaea rhizosphaerae</name>
    <dbReference type="NCBI Taxonomy" id="598644"/>
    <lineage>
        <taxon>Bacteria</taxon>
        <taxon>Bacillati</taxon>
        <taxon>Actinomycetota</taxon>
        <taxon>Actinomycetes</taxon>
        <taxon>Pseudonocardiales</taxon>
        <taxon>Pseudonocardiaceae</taxon>
        <taxon>Labedaea</taxon>
    </lineage>
</organism>
<accession>A0A4R6S2G1</accession>
<gene>
    <name evidence="1" type="ORF">EV186_106203</name>
</gene>
<dbReference type="InterPro" id="IPR019587">
    <property type="entry name" value="Polyketide_cyclase/dehydratase"/>
</dbReference>
<dbReference type="Gene3D" id="3.30.530.20">
    <property type="match status" value="1"/>
</dbReference>
<dbReference type="Proteomes" id="UP000295444">
    <property type="component" value="Unassembled WGS sequence"/>
</dbReference>
<keyword evidence="2" id="KW-1185">Reference proteome</keyword>
<reference evidence="1 2" key="1">
    <citation type="submission" date="2019-03" db="EMBL/GenBank/DDBJ databases">
        <title>Genomic Encyclopedia of Type Strains, Phase IV (KMG-IV): sequencing the most valuable type-strain genomes for metagenomic binning, comparative biology and taxonomic classification.</title>
        <authorList>
            <person name="Goeker M."/>
        </authorList>
    </citation>
    <scope>NUCLEOTIDE SEQUENCE [LARGE SCALE GENOMIC DNA]</scope>
    <source>
        <strain evidence="1 2">DSM 45361</strain>
    </source>
</reference>
<comment type="caution">
    <text evidence="1">The sequence shown here is derived from an EMBL/GenBank/DDBJ whole genome shotgun (WGS) entry which is preliminary data.</text>
</comment>
<sequence>MPTPTVAELVELVRVAAPAEMVWAAVTDWPRQGEWMLATAVRVTGGSGRGAGSTLAARTGVGPLGFTDHMEITSWQPPVRCEVRHTGKVVCGTASFEVRPVGASTSELVWTERLDLPLGALGRVGWPLVRPGFRLGVRYSLRRFAKFAEAYQ</sequence>